<dbReference type="Pfam" id="PF04413">
    <property type="entry name" value="Glycos_transf_N"/>
    <property type="match status" value="1"/>
</dbReference>
<keyword evidence="10" id="KW-0472">Membrane</keyword>
<evidence type="ECO:0000256" key="1">
    <source>
        <dbReference type="ARBA" id="ARBA00003394"/>
    </source>
</evidence>
<dbReference type="PANTHER" id="PTHR42755:SF1">
    <property type="entry name" value="3-DEOXY-D-MANNO-OCTULOSONIC ACID TRANSFERASE, MITOCHONDRIAL-RELATED"/>
    <property type="match status" value="1"/>
</dbReference>
<evidence type="ECO:0000256" key="9">
    <source>
        <dbReference type="PIRSR" id="PIRSR639901-2"/>
    </source>
</evidence>
<evidence type="ECO:0000256" key="10">
    <source>
        <dbReference type="RuleBase" id="RU365103"/>
    </source>
</evidence>
<evidence type="ECO:0000256" key="7">
    <source>
        <dbReference type="ARBA" id="ARBA00049183"/>
    </source>
</evidence>
<dbReference type="RefSeq" id="WP_090109042.1">
    <property type="nucleotide sequence ID" value="NZ_FNAT01000001.1"/>
</dbReference>
<comment type="catalytic activity">
    <reaction evidence="7 10">
        <text>lipid IVA (E. coli) + CMP-3-deoxy-beta-D-manno-octulosonate = alpha-Kdo-(2-&gt;6)-lipid IVA (E. coli) + CMP + H(+)</text>
        <dbReference type="Rhea" id="RHEA:28066"/>
        <dbReference type="ChEBI" id="CHEBI:15378"/>
        <dbReference type="ChEBI" id="CHEBI:58603"/>
        <dbReference type="ChEBI" id="CHEBI:60364"/>
        <dbReference type="ChEBI" id="CHEBI:60377"/>
        <dbReference type="ChEBI" id="CHEBI:85987"/>
        <dbReference type="EC" id="2.4.99.12"/>
    </reaction>
</comment>
<dbReference type="GO" id="GO:0009245">
    <property type="term" value="P:lipid A biosynthetic process"/>
    <property type="evidence" value="ECO:0007669"/>
    <property type="project" value="TreeGrafter"/>
</dbReference>
<evidence type="ECO:0000256" key="4">
    <source>
        <dbReference type="ARBA" id="ARBA00019077"/>
    </source>
</evidence>
<comment type="function">
    <text evidence="1 10">Involved in lipopolysaccharide (LPS) biosynthesis. Catalyzes the transfer of 3-deoxy-D-manno-octulosonate (Kdo) residue(s) from CMP-Kdo to lipid IV(A), the tetraacyldisaccharide-1,4'-bisphosphate precursor of lipid A.</text>
</comment>
<evidence type="ECO:0000256" key="5">
    <source>
        <dbReference type="ARBA" id="ARBA00022679"/>
    </source>
</evidence>
<dbReference type="InterPro" id="IPR038107">
    <property type="entry name" value="Glycos_transf_N_sf"/>
</dbReference>
<dbReference type="SUPFAM" id="SSF53756">
    <property type="entry name" value="UDP-Glycosyltransferase/glycogen phosphorylase"/>
    <property type="match status" value="1"/>
</dbReference>
<dbReference type="EMBL" id="FNAT01000001">
    <property type="protein sequence ID" value="SDE00341.1"/>
    <property type="molecule type" value="Genomic_DNA"/>
</dbReference>
<name>A0A1G6ZCU6_9RHOB</name>
<dbReference type="OrthoDB" id="9789797at2"/>
<keyword evidence="10" id="KW-0448">Lipopolysaccharide biosynthesis</keyword>
<evidence type="ECO:0000313" key="12">
    <source>
        <dbReference type="EMBL" id="SDE00341.1"/>
    </source>
</evidence>
<dbReference type="STRING" id="521013.SAMN04488567_0484"/>
<keyword evidence="13" id="KW-1185">Reference proteome</keyword>
<evidence type="ECO:0000256" key="3">
    <source>
        <dbReference type="ARBA" id="ARBA00012621"/>
    </source>
</evidence>
<comment type="subcellular location">
    <subcellularLocation>
        <location evidence="10">Cell membrane</location>
    </subcellularLocation>
</comment>
<evidence type="ECO:0000256" key="6">
    <source>
        <dbReference type="ARBA" id="ARBA00031445"/>
    </source>
</evidence>
<protein>
    <recommendedName>
        <fullName evidence="4 10">3-deoxy-D-manno-octulosonic acid transferase</fullName>
        <shortName evidence="10">Kdo transferase</shortName>
        <ecNumber evidence="3 10">2.4.99.12</ecNumber>
    </recommendedName>
    <alternativeName>
        <fullName evidence="6 10">Lipid IV(A) 3-deoxy-D-manno-octulosonic acid transferase</fullName>
    </alternativeName>
</protein>
<keyword evidence="10" id="KW-1003">Cell membrane</keyword>
<dbReference type="PANTHER" id="PTHR42755">
    <property type="entry name" value="3-DEOXY-MANNO-OCTULOSONATE CYTIDYLYLTRANSFERASE"/>
    <property type="match status" value="1"/>
</dbReference>
<keyword evidence="5 10" id="KW-0808">Transferase</keyword>
<dbReference type="GO" id="GO:0005886">
    <property type="term" value="C:plasma membrane"/>
    <property type="evidence" value="ECO:0007669"/>
    <property type="project" value="UniProtKB-SubCell"/>
</dbReference>
<comment type="pathway">
    <text evidence="2 10">Bacterial outer membrane biogenesis; LPS core biosynthesis.</text>
</comment>
<feature type="domain" description="3-deoxy-D-manno-octulosonic-acid transferase N-terminal" evidence="11">
    <location>
        <begin position="40"/>
        <end position="209"/>
    </location>
</feature>
<sequence>MSGTPWPLRLWLGGSAALPRPVEDRIARRVHDGQRAAPDRLAERLGRATRPRPEGRLCWINAASVGEVASIADLARDLAEAGWRVLVTTTTSTGAARAARIEAGVIHQYLPLDTARAARRFLDHWRPDLACMVEGDLWPRLLAEARERGVPLALLNARPSRSRARAPRLTAALMQGFGLVTAQDEDVAAEIAALGFARDRITVPGDLKAAAAPLPVDAERLAAARQAIADAPLWAAVSTHAGDEEAVIAAHLQARARHPGLRLVLAPRHPERADAVAALLEQAGLSHARHTETAGPGSQEVWLVDAIGETGLIFRLAPLVFLGGSFGPQGGHNPWEAARLGAALLHGPRLHNAPAAYAALDRSGAARCVERPEAIGAVLADLLGSNELAAMRTAAGRVMADRGAARLRTLSALRRLCDEE</sequence>
<evidence type="ECO:0000259" key="11">
    <source>
        <dbReference type="Pfam" id="PF04413"/>
    </source>
</evidence>
<dbReference type="AlphaFoldDB" id="A0A1G6ZCU6"/>
<reference evidence="13" key="1">
    <citation type="submission" date="2016-10" db="EMBL/GenBank/DDBJ databases">
        <authorList>
            <person name="Varghese N."/>
            <person name="Submissions S."/>
        </authorList>
    </citation>
    <scope>NUCLEOTIDE SEQUENCE [LARGE SCALE GENOMIC DNA]</scope>
    <source>
        <strain evidence="13">DSM 21424</strain>
    </source>
</reference>
<evidence type="ECO:0000313" key="13">
    <source>
        <dbReference type="Proteomes" id="UP000198922"/>
    </source>
</evidence>
<evidence type="ECO:0000256" key="8">
    <source>
        <dbReference type="PIRSR" id="PIRSR639901-1"/>
    </source>
</evidence>
<gene>
    <name evidence="12" type="ORF">SAMN04488567_0484</name>
</gene>
<dbReference type="GO" id="GO:0009244">
    <property type="term" value="P:lipopolysaccharide core region biosynthetic process"/>
    <property type="evidence" value="ECO:0007669"/>
    <property type="project" value="UniProtKB-UniRule"/>
</dbReference>
<feature type="site" description="Transition state stabilizer" evidence="9">
    <location>
        <position position="208"/>
    </location>
</feature>
<dbReference type="UniPathway" id="UPA00958"/>
<dbReference type="Proteomes" id="UP000198922">
    <property type="component" value="Unassembled WGS sequence"/>
</dbReference>
<dbReference type="InterPro" id="IPR007507">
    <property type="entry name" value="Glycos_transf_N"/>
</dbReference>
<evidence type="ECO:0000256" key="2">
    <source>
        <dbReference type="ARBA" id="ARBA00004713"/>
    </source>
</evidence>
<accession>A0A1G6ZCU6</accession>
<feature type="site" description="Transition state stabilizer" evidence="9">
    <location>
        <position position="134"/>
    </location>
</feature>
<organism evidence="12 13">
    <name type="scientific">Limimaricola pyoseonensis</name>
    <dbReference type="NCBI Taxonomy" id="521013"/>
    <lineage>
        <taxon>Bacteria</taxon>
        <taxon>Pseudomonadati</taxon>
        <taxon>Pseudomonadota</taxon>
        <taxon>Alphaproteobacteria</taxon>
        <taxon>Rhodobacterales</taxon>
        <taxon>Paracoccaceae</taxon>
        <taxon>Limimaricola</taxon>
    </lineage>
</organism>
<dbReference type="Gene3D" id="3.40.50.2000">
    <property type="entry name" value="Glycogen Phosphorylase B"/>
    <property type="match status" value="1"/>
</dbReference>
<feature type="active site" description="Proton acceptor" evidence="8">
    <location>
        <position position="67"/>
    </location>
</feature>
<proteinExistence type="inferred from homology"/>
<dbReference type="InterPro" id="IPR039901">
    <property type="entry name" value="Kdotransferase"/>
</dbReference>
<dbReference type="EC" id="2.4.99.12" evidence="3 10"/>
<comment type="similarity">
    <text evidence="10">Belongs to the glycosyltransferase group 1 family.</text>
</comment>
<dbReference type="Gene3D" id="3.40.50.11720">
    <property type="entry name" value="3-Deoxy-D-manno-octulosonic-acid transferase, N-terminal domain"/>
    <property type="match status" value="1"/>
</dbReference>
<dbReference type="GO" id="GO:0043842">
    <property type="term" value="F:Kdo transferase activity"/>
    <property type="evidence" value="ECO:0007669"/>
    <property type="project" value="UniProtKB-EC"/>
</dbReference>